<dbReference type="PROSITE" id="PS51257">
    <property type="entry name" value="PROKAR_LIPOPROTEIN"/>
    <property type="match status" value="1"/>
</dbReference>
<protein>
    <submittedName>
        <fullName evidence="3">DUF4232 domain-containing protein</fullName>
    </submittedName>
</protein>
<reference evidence="4" key="1">
    <citation type="journal article" date="2019" name="Int. J. Syst. Evol. Microbiol.">
        <title>The Global Catalogue of Microorganisms (GCM) 10K type strain sequencing project: providing services to taxonomists for standard genome sequencing and annotation.</title>
        <authorList>
            <consortium name="The Broad Institute Genomics Platform"/>
            <consortium name="The Broad Institute Genome Sequencing Center for Infectious Disease"/>
            <person name="Wu L."/>
            <person name="Ma J."/>
        </authorList>
    </citation>
    <scope>NUCLEOTIDE SEQUENCE [LARGE SCALE GENOMIC DNA]</scope>
    <source>
        <strain evidence="4">CGMCC 4.7643</strain>
    </source>
</reference>
<dbReference type="Proteomes" id="UP001597419">
    <property type="component" value="Unassembled WGS sequence"/>
</dbReference>
<keyword evidence="1" id="KW-0732">Signal</keyword>
<gene>
    <name evidence="3" type="ORF">ACFSYJ_18690</name>
</gene>
<dbReference type="InterPro" id="IPR025326">
    <property type="entry name" value="DUF4232"/>
</dbReference>
<feature type="signal peptide" evidence="1">
    <location>
        <begin position="1"/>
        <end position="32"/>
    </location>
</feature>
<dbReference type="EMBL" id="JBHUKU010000009">
    <property type="protein sequence ID" value="MFD2460639.1"/>
    <property type="molecule type" value="Genomic_DNA"/>
</dbReference>
<evidence type="ECO:0000256" key="1">
    <source>
        <dbReference type="SAM" id="SignalP"/>
    </source>
</evidence>
<evidence type="ECO:0000259" key="2">
    <source>
        <dbReference type="Pfam" id="PF14016"/>
    </source>
</evidence>
<evidence type="ECO:0000313" key="4">
    <source>
        <dbReference type="Proteomes" id="UP001597419"/>
    </source>
</evidence>
<feature type="domain" description="DUF4232" evidence="2">
    <location>
        <begin position="79"/>
        <end position="184"/>
    </location>
</feature>
<organism evidence="3 4">
    <name type="scientific">Amycolatopsis samaneae</name>
    <dbReference type="NCBI Taxonomy" id="664691"/>
    <lineage>
        <taxon>Bacteria</taxon>
        <taxon>Bacillati</taxon>
        <taxon>Actinomycetota</taxon>
        <taxon>Actinomycetes</taxon>
        <taxon>Pseudonocardiales</taxon>
        <taxon>Pseudonocardiaceae</taxon>
        <taxon>Amycolatopsis</taxon>
    </lineage>
</organism>
<keyword evidence="4" id="KW-1185">Reference proteome</keyword>
<proteinExistence type="predicted"/>
<name>A0ABW5GIG7_9PSEU</name>
<evidence type="ECO:0000313" key="3">
    <source>
        <dbReference type="EMBL" id="MFD2460639.1"/>
    </source>
</evidence>
<feature type="chain" id="PRO_5045222394" evidence="1">
    <location>
        <begin position="33"/>
        <end position="210"/>
    </location>
</feature>
<accession>A0ABW5GIG7</accession>
<dbReference type="RefSeq" id="WP_345393947.1">
    <property type="nucleotide sequence ID" value="NZ_BAABHG010000006.1"/>
</dbReference>
<dbReference type="Pfam" id="PF14016">
    <property type="entry name" value="DUF4232"/>
    <property type="match status" value="1"/>
</dbReference>
<sequence>MGINAKVIKRGVLAIAAVAAVGALGACSTGQAGSASPAPQGSGAVGGGIGAAPNGGGAAANEAAIGGGVANAGNKIPCTALRVAASTPQLISGEQYRVPLTLTNNSDATCSVNGFPGVQLTGVDGTTWDLARTNGALGAVVLRPGEHAVSNLTYLGTNQETGWEVASMKVTPPNTYNTQPVEWTPGIMHILKQDGATHPGTYIDPVRPAK</sequence>
<comment type="caution">
    <text evidence="3">The sequence shown here is derived from an EMBL/GenBank/DDBJ whole genome shotgun (WGS) entry which is preliminary data.</text>
</comment>